<feature type="active site" description="Nucleophile" evidence="5">
    <location>
        <position position="12"/>
    </location>
</feature>
<dbReference type="GO" id="GO:0046872">
    <property type="term" value="F:metal ion binding"/>
    <property type="evidence" value="ECO:0007669"/>
    <property type="project" value="UniProtKB-KW"/>
</dbReference>
<dbReference type="Proteomes" id="UP000274822">
    <property type="component" value="Unassembled WGS sequence"/>
</dbReference>
<organism evidence="8 9">
    <name type="scientific">Jimgerdemannia flammicorona</name>
    <dbReference type="NCBI Taxonomy" id="994334"/>
    <lineage>
        <taxon>Eukaryota</taxon>
        <taxon>Fungi</taxon>
        <taxon>Fungi incertae sedis</taxon>
        <taxon>Mucoromycota</taxon>
        <taxon>Mucoromycotina</taxon>
        <taxon>Endogonomycetes</taxon>
        <taxon>Endogonales</taxon>
        <taxon>Endogonaceae</taxon>
        <taxon>Jimgerdemannia</taxon>
    </lineage>
</organism>
<evidence type="ECO:0000313" key="8">
    <source>
        <dbReference type="EMBL" id="RUS29017.1"/>
    </source>
</evidence>
<dbReference type="Gene3D" id="3.40.50.1000">
    <property type="entry name" value="HAD superfamily/HAD-like"/>
    <property type="match status" value="1"/>
</dbReference>
<dbReference type="AlphaFoldDB" id="A0A433QGT5"/>
<gene>
    <name evidence="8" type="ORF">BC938DRAFT_481160</name>
</gene>
<proteinExistence type="predicted"/>
<dbReference type="PANTHER" id="PTHR20889">
    <property type="entry name" value="PHOSPHATASE, ORPHAN 1, 2"/>
    <property type="match status" value="1"/>
</dbReference>
<protein>
    <submittedName>
        <fullName evidence="8">Phosphatase phospho-type</fullName>
    </submittedName>
</protein>
<name>A0A433QGT5_9FUNG</name>
<dbReference type="InterPro" id="IPR023214">
    <property type="entry name" value="HAD_sf"/>
</dbReference>
<dbReference type="InterPro" id="IPR036412">
    <property type="entry name" value="HAD-like_sf"/>
</dbReference>
<feature type="binding site" evidence="7">
    <location>
        <position position="14"/>
    </location>
    <ligand>
        <name>Mg(2+)</name>
        <dbReference type="ChEBI" id="CHEBI:18420"/>
    </ligand>
</feature>
<dbReference type="EMBL" id="RBNJ01005769">
    <property type="protein sequence ID" value="RUS29017.1"/>
    <property type="molecule type" value="Genomic_DNA"/>
</dbReference>
<feature type="active site" description="Proton donor" evidence="5">
    <location>
        <position position="14"/>
    </location>
</feature>
<comment type="cofactor">
    <cofactor evidence="1 7">
        <name>Mg(2+)</name>
        <dbReference type="ChEBI" id="CHEBI:18420"/>
    </cofactor>
</comment>
<evidence type="ECO:0000256" key="3">
    <source>
        <dbReference type="ARBA" id="ARBA00022801"/>
    </source>
</evidence>
<feature type="binding site" evidence="7">
    <location>
        <position position="190"/>
    </location>
    <ligand>
        <name>Mg(2+)</name>
        <dbReference type="ChEBI" id="CHEBI:18420"/>
    </ligand>
</feature>
<evidence type="ECO:0000256" key="5">
    <source>
        <dbReference type="PIRSR" id="PIRSR031051-1"/>
    </source>
</evidence>
<reference evidence="8 9" key="1">
    <citation type="journal article" date="2018" name="New Phytol.">
        <title>Phylogenomics of Endogonaceae and evolution of mycorrhizas within Mucoromycota.</title>
        <authorList>
            <person name="Chang Y."/>
            <person name="Desiro A."/>
            <person name="Na H."/>
            <person name="Sandor L."/>
            <person name="Lipzen A."/>
            <person name="Clum A."/>
            <person name="Barry K."/>
            <person name="Grigoriev I.V."/>
            <person name="Martin F.M."/>
            <person name="Stajich J.E."/>
            <person name="Smith M.E."/>
            <person name="Bonito G."/>
            <person name="Spatafora J.W."/>
        </authorList>
    </citation>
    <scope>NUCLEOTIDE SEQUENCE [LARGE SCALE GENOMIC DNA]</scope>
    <source>
        <strain evidence="8 9">AD002</strain>
    </source>
</reference>
<dbReference type="PANTHER" id="PTHR20889:SF12">
    <property type="entry name" value="LP01149P"/>
    <property type="match status" value="1"/>
</dbReference>
<feature type="binding site" evidence="6">
    <location>
        <position position="23"/>
    </location>
    <ligand>
        <name>substrate</name>
    </ligand>
</feature>
<dbReference type="PIRSF" id="PIRSF031051">
    <property type="entry name" value="PyrdxlP_Pase_PHOSPHO2"/>
    <property type="match status" value="1"/>
</dbReference>
<keyword evidence="2 7" id="KW-0479">Metal-binding</keyword>
<dbReference type="InterPro" id="IPR006384">
    <property type="entry name" value="HAD_hydro_PyrdxlP_Pase-like"/>
</dbReference>
<evidence type="ECO:0000313" key="9">
    <source>
        <dbReference type="Proteomes" id="UP000274822"/>
    </source>
</evidence>
<evidence type="ECO:0000256" key="4">
    <source>
        <dbReference type="ARBA" id="ARBA00022842"/>
    </source>
</evidence>
<feature type="binding site" evidence="6">
    <location>
        <position position="100"/>
    </location>
    <ligand>
        <name>substrate</name>
    </ligand>
</feature>
<dbReference type="NCBIfam" id="TIGR01489">
    <property type="entry name" value="DKMTPPase-SF"/>
    <property type="match status" value="1"/>
</dbReference>
<evidence type="ECO:0000256" key="7">
    <source>
        <dbReference type="PIRSR" id="PIRSR031051-3"/>
    </source>
</evidence>
<keyword evidence="9" id="KW-1185">Reference proteome</keyword>
<evidence type="ECO:0000256" key="6">
    <source>
        <dbReference type="PIRSR" id="PIRSR031051-2"/>
    </source>
</evidence>
<keyword evidence="3" id="KW-0378">Hydrolase</keyword>
<sequence length="278" mass="31658">MRRLPKTLVVFDFDWSMIDVDSDHFIFEKLAKDLREKMDIMENNMVWTDMVNALLSELPARGITRSDIDQVLTQIPFRPAMVRALHLAHSAGADLRILSDANTYTISRILDNHGVRHLFTEVATNRGYWDHNDRLWVERYLRLDVDAPHECKTVNGKTGRRSCAPNLCKGKELRRMMNQNKYERVVFIGDGANDFCPSCQLSSNDVVLCRAGRVLETILTQPRHAAQVKAQVIFWNFASDILQAFENLFQSVESDDSVVALDRGIVLSTLDAVSVTTC</sequence>
<dbReference type="NCBIfam" id="TIGR01488">
    <property type="entry name" value="HAD-SF-IB"/>
    <property type="match status" value="1"/>
</dbReference>
<accession>A0A433QGT5</accession>
<dbReference type="SUPFAM" id="SSF56784">
    <property type="entry name" value="HAD-like"/>
    <property type="match status" value="1"/>
</dbReference>
<evidence type="ECO:0000256" key="1">
    <source>
        <dbReference type="ARBA" id="ARBA00001946"/>
    </source>
</evidence>
<dbReference type="InterPro" id="IPR016965">
    <property type="entry name" value="Pase_PHOSPHO-typ"/>
</dbReference>
<dbReference type="Pfam" id="PF06888">
    <property type="entry name" value="Put_Phosphatase"/>
    <property type="match status" value="1"/>
</dbReference>
<comment type="caution">
    <text evidence="8">The sequence shown here is derived from an EMBL/GenBank/DDBJ whole genome shotgun (WGS) entry which is preliminary data.</text>
</comment>
<keyword evidence="4 7" id="KW-0460">Magnesium</keyword>
<dbReference type="GO" id="GO:0016791">
    <property type="term" value="F:phosphatase activity"/>
    <property type="evidence" value="ECO:0007669"/>
    <property type="project" value="InterPro"/>
</dbReference>
<feature type="binding site" evidence="7">
    <location>
        <position position="12"/>
    </location>
    <ligand>
        <name>Mg(2+)</name>
        <dbReference type="ChEBI" id="CHEBI:18420"/>
    </ligand>
</feature>
<evidence type="ECO:0000256" key="2">
    <source>
        <dbReference type="ARBA" id="ARBA00022723"/>
    </source>
</evidence>